<keyword evidence="4" id="KW-1185">Reference proteome</keyword>
<gene>
    <name evidence="3" type="primary">Hypp112</name>
    <name evidence="3" type="ORF">BLAG_LOCUS302</name>
</gene>
<dbReference type="AlphaFoldDB" id="A0A8J9YHM1"/>
<evidence type="ECO:0000313" key="3">
    <source>
        <dbReference type="EMBL" id="CAH1226520.1"/>
    </source>
</evidence>
<reference evidence="3" key="1">
    <citation type="submission" date="2022-01" db="EMBL/GenBank/DDBJ databases">
        <authorList>
            <person name="Braso-Vives M."/>
        </authorList>
    </citation>
    <scope>NUCLEOTIDE SEQUENCE</scope>
</reference>
<feature type="chain" id="PRO_5035456115" evidence="2">
    <location>
        <begin position="30"/>
        <end position="216"/>
    </location>
</feature>
<organism evidence="3 4">
    <name type="scientific">Branchiostoma lanceolatum</name>
    <name type="common">Common lancelet</name>
    <name type="synonym">Amphioxus lanceolatum</name>
    <dbReference type="NCBI Taxonomy" id="7740"/>
    <lineage>
        <taxon>Eukaryota</taxon>
        <taxon>Metazoa</taxon>
        <taxon>Chordata</taxon>
        <taxon>Cephalochordata</taxon>
        <taxon>Leptocardii</taxon>
        <taxon>Amphioxiformes</taxon>
        <taxon>Branchiostomatidae</taxon>
        <taxon>Branchiostoma</taxon>
    </lineage>
</organism>
<evidence type="ECO:0000256" key="2">
    <source>
        <dbReference type="SAM" id="SignalP"/>
    </source>
</evidence>
<feature type="signal peptide" evidence="2">
    <location>
        <begin position="1"/>
        <end position="29"/>
    </location>
</feature>
<dbReference type="EMBL" id="OV696686">
    <property type="protein sequence ID" value="CAH1226520.1"/>
    <property type="molecule type" value="Genomic_DNA"/>
</dbReference>
<sequence length="216" mass="22925">MPREVNAAACLLLLLALLRLPLVARSVWAIGQASCPINEGRNVERSAGGSIGDRDVASRTPRHLLPSHASATPPANAADSPPSLLRLWAAGRGVGVNHAPRRGFYSNAVEIQVVGFAVQEEYCPIRQRGPDGKAKSPTQLLDSLLLSGYDARIRPNFNAGYSITRLAPPARDEPGNAGGVKGAQRRENARSPPGPPTSHALINSFLPPSIRAALMR</sequence>
<evidence type="ECO:0000256" key="1">
    <source>
        <dbReference type="SAM" id="MobiDB-lite"/>
    </source>
</evidence>
<evidence type="ECO:0000313" key="4">
    <source>
        <dbReference type="Proteomes" id="UP000838412"/>
    </source>
</evidence>
<dbReference type="Proteomes" id="UP000838412">
    <property type="component" value="Chromosome 1"/>
</dbReference>
<feature type="region of interest" description="Disordered" evidence="1">
    <location>
        <begin position="166"/>
        <end position="203"/>
    </location>
</feature>
<name>A0A8J9YHM1_BRALA</name>
<keyword evidence="2" id="KW-0732">Signal</keyword>
<protein>
    <submittedName>
        <fullName evidence="3">Hypp112 protein</fullName>
    </submittedName>
</protein>
<accession>A0A8J9YHM1</accession>
<proteinExistence type="predicted"/>